<feature type="repeat" description="PPR" evidence="2">
    <location>
        <begin position="236"/>
        <end position="270"/>
    </location>
</feature>
<dbReference type="InterPro" id="IPR002885">
    <property type="entry name" value="PPR_rpt"/>
</dbReference>
<gene>
    <name evidence="5" type="ORF">SPIL2461_LOCUS15826</name>
</gene>
<feature type="compositionally biased region" description="Basic and acidic residues" evidence="3">
    <location>
        <begin position="608"/>
        <end position="620"/>
    </location>
</feature>
<dbReference type="Gene3D" id="1.25.40.10">
    <property type="entry name" value="Tetratricopeptide repeat domain"/>
    <property type="match status" value="3"/>
</dbReference>
<dbReference type="Gene3D" id="1.10.10.440">
    <property type="entry name" value="FF domain"/>
    <property type="match status" value="1"/>
</dbReference>
<feature type="compositionally biased region" description="Acidic residues" evidence="3">
    <location>
        <begin position="635"/>
        <end position="647"/>
    </location>
</feature>
<sequence>MNAASERGQWQEVLLVYQRWLQSAGAAAERVGDVYESAISGLMRVRQWEHALGLICDFRTKCPDSLRFWSASCTIERADSKLRIPLFQLLLSMCSQYGSWEQVLEILTELRGCPEAVTPSSVASSMTALTKQKQWHIAVQAFAESRDIPDIDQELFRAAMKACSIGHQWQQVIGLLAEEQSILGEEEGLDDAMDALCKITRSLSEMKGSKASSSTSAALAASRMLTDMRLRKLSPTADLYKQAIAATARAGDPDQALELIRQMKDQGLPTTRRMYRSCMGAFQAAGHWEQALILLKEFSPDDAASFEAGVFCCTESGKLPLATELLTDMQARNLRARGVTYAILISACARAKQWRSALRFLHEMERTGADKGEKNKVILYGAVITASQWPLALSLLREMPARRVVPNAITYSAVSRVCNRARKYVYSLQLHDEMQKKEIHPNIKSFKLAVEACSSRLQQLLEAQTQQGGRQKAELLEMTFRWSLEDARNKAAVFGQFHAEIRILSPKEEDGPPRLVVRDLSMNGTGLKHGDKPAVQTKKDKDVPLYHDAQILVPMQLKQHQAPTDRAWLKVDFDDPDLGAVRQSDDAQADADAGGGPAPRKKSAGKGENGDKEDQGKAENDDSEDKQEDDKADDKEEEEDGDDEDPDGEKTRTQFVDLLMKAKEISAGTSYEDAEALLSKKAAWKAVDEHTRKECFEIFVDHLATHTGKKKKKKDKAGFFSHMRVACCEG</sequence>
<keyword evidence="6" id="KW-1185">Reference proteome</keyword>
<evidence type="ECO:0000259" key="4">
    <source>
        <dbReference type="Pfam" id="PF01846"/>
    </source>
</evidence>
<dbReference type="InterPro" id="IPR011990">
    <property type="entry name" value="TPR-like_helical_dom_sf"/>
</dbReference>
<evidence type="ECO:0000256" key="2">
    <source>
        <dbReference type="PROSITE-ProRule" id="PRU00708"/>
    </source>
</evidence>
<name>A0A812URS9_SYMPI</name>
<dbReference type="PANTHER" id="PTHR47447">
    <property type="entry name" value="OS03G0856100 PROTEIN"/>
    <property type="match status" value="1"/>
</dbReference>
<dbReference type="Proteomes" id="UP000649617">
    <property type="component" value="Unassembled WGS sequence"/>
</dbReference>
<dbReference type="Pfam" id="PF01535">
    <property type="entry name" value="PPR"/>
    <property type="match status" value="1"/>
</dbReference>
<organism evidence="5 6">
    <name type="scientific">Symbiodinium pilosum</name>
    <name type="common">Dinoflagellate</name>
    <dbReference type="NCBI Taxonomy" id="2952"/>
    <lineage>
        <taxon>Eukaryota</taxon>
        <taxon>Sar</taxon>
        <taxon>Alveolata</taxon>
        <taxon>Dinophyceae</taxon>
        <taxon>Suessiales</taxon>
        <taxon>Symbiodiniaceae</taxon>
        <taxon>Symbiodinium</taxon>
    </lineage>
</organism>
<evidence type="ECO:0000256" key="1">
    <source>
        <dbReference type="ARBA" id="ARBA00022737"/>
    </source>
</evidence>
<comment type="caution">
    <text evidence="5">The sequence shown here is derived from an EMBL/GenBank/DDBJ whole genome shotgun (WGS) entry which is preliminary data.</text>
</comment>
<dbReference type="Pfam" id="PF01846">
    <property type="entry name" value="FF"/>
    <property type="match status" value="1"/>
</dbReference>
<proteinExistence type="predicted"/>
<dbReference type="EMBL" id="CAJNIZ010039779">
    <property type="protein sequence ID" value="CAE7594570.1"/>
    <property type="molecule type" value="Genomic_DNA"/>
</dbReference>
<accession>A0A812URS9</accession>
<keyword evidence="1" id="KW-0677">Repeat</keyword>
<dbReference type="PROSITE" id="PS51375">
    <property type="entry name" value="PPR"/>
    <property type="match status" value="3"/>
</dbReference>
<dbReference type="InterPro" id="IPR002713">
    <property type="entry name" value="FF_domain"/>
</dbReference>
<dbReference type="NCBIfam" id="TIGR00756">
    <property type="entry name" value="PPR"/>
    <property type="match status" value="1"/>
</dbReference>
<evidence type="ECO:0000313" key="5">
    <source>
        <dbReference type="EMBL" id="CAE7594570.1"/>
    </source>
</evidence>
<protein>
    <recommendedName>
        <fullName evidence="4">FF domain-containing protein</fullName>
    </recommendedName>
</protein>
<evidence type="ECO:0000256" key="3">
    <source>
        <dbReference type="SAM" id="MobiDB-lite"/>
    </source>
</evidence>
<dbReference type="PANTHER" id="PTHR47447:SF17">
    <property type="entry name" value="OS12G0638900 PROTEIN"/>
    <property type="match status" value="1"/>
</dbReference>
<feature type="repeat" description="PPR" evidence="2">
    <location>
        <begin position="337"/>
        <end position="371"/>
    </location>
</feature>
<dbReference type="Pfam" id="PF13812">
    <property type="entry name" value="PPR_3"/>
    <property type="match status" value="2"/>
</dbReference>
<dbReference type="AlphaFoldDB" id="A0A812URS9"/>
<feature type="domain" description="FF" evidence="4">
    <location>
        <begin position="652"/>
        <end position="697"/>
    </location>
</feature>
<feature type="region of interest" description="Disordered" evidence="3">
    <location>
        <begin position="579"/>
        <end position="654"/>
    </location>
</feature>
<reference evidence="5" key="1">
    <citation type="submission" date="2021-02" db="EMBL/GenBank/DDBJ databases">
        <authorList>
            <person name="Dougan E. K."/>
            <person name="Rhodes N."/>
            <person name="Thang M."/>
            <person name="Chan C."/>
        </authorList>
    </citation>
    <scope>NUCLEOTIDE SEQUENCE</scope>
</reference>
<evidence type="ECO:0000313" key="6">
    <source>
        <dbReference type="Proteomes" id="UP000649617"/>
    </source>
</evidence>
<dbReference type="InterPro" id="IPR036517">
    <property type="entry name" value="FF_domain_sf"/>
</dbReference>
<dbReference type="SUPFAM" id="SSF81698">
    <property type="entry name" value="FF domain"/>
    <property type="match status" value="1"/>
</dbReference>
<feature type="repeat" description="PPR" evidence="2">
    <location>
        <begin position="407"/>
        <end position="441"/>
    </location>
</feature>
<dbReference type="OrthoDB" id="413822at2759"/>